<dbReference type="Gene3D" id="1.10.3720.10">
    <property type="entry name" value="MetI-like"/>
    <property type="match status" value="1"/>
</dbReference>
<evidence type="ECO:0000313" key="13">
    <source>
        <dbReference type="EMBL" id="VFJ57553.1"/>
    </source>
</evidence>
<dbReference type="PANTHER" id="PTHR43163">
    <property type="entry name" value="DIPEPTIDE TRANSPORT SYSTEM PERMEASE PROTEIN DPPB-RELATED"/>
    <property type="match status" value="1"/>
</dbReference>
<keyword evidence="4" id="KW-0533">Nickel</keyword>
<evidence type="ECO:0000259" key="12">
    <source>
        <dbReference type="PROSITE" id="PS50928"/>
    </source>
</evidence>
<proteinExistence type="inferred from homology"/>
<evidence type="ECO:0000256" key="3">
    <source>
        <dbReference type="ARBA" id="ARBA00022475"/>
    </source>
</evidence>
<dbReference type="InterPro" id="IPR045621">
    <property type="entry name" value="BPD_transp_1_N"/>
</dbReference>
<feature type="transmembrane region" description="Helical" evidence="11">
    <location>
        <begin position="142"/>
        <end position="164"/>
    </location>
</feature>
<reference evidence="13" key="1">
    <citation type="submission" date="2019-02" db="EMBL/GenBank/DDBJ databases">
        <authorList>
            <person name="Gruber-Vodicka R. H."/>
            <person name="Seah K. B. B."/>
        </authorList>
    </citation>
    <scope>NUCLEOTIDE SEQUENCE</scope>
    <source>
        <strain evidence="13">BECK_DK47</strain>
    </source>
</reference>
<evidence type="ECO:0000256" key="10">
    <source>
        <dbReference type="ARBA" id="ARBA00024202"/>
    </source>
</evidence>
<protein>
    <submittedName>
        <fullName evidence="13">Peptide/nickel transport system permease protein</fullName>
    </submittedName>
</protein>
<evidence type="ECO:0000256" key="5">
    <source>
        <dbReference type="ARBA" id="ARBA00022692"/>
    </source>
</evidence>
<evidence type="ECO:0000256" key="2">
    <source>
        <dbReference type="ARBA" id="ARBA00022448"/>
    </source>
</evidence>
<dbReference type="Pfam" id="PF19300">
    <property type="entry name" value="BPD_transp_1_N"/>
    <property type="match status" value="1"/>
</dbReference>
<feature type="transmembrane region" description="Helical" evidence="11">
    <location>
        <begin position="274"/>
        <end position="297"/>
    </location>
</feature>
<dbReference type="EMBL" id="CAADEX010000067">
    <property type="protein sequence ID" value="VFJ57553.1"/>
    <property type="molecule type" value="Genomic_DNA"/>
</dbReference>
<dbReference type="CDD" id="cd06261">
    <property type="entry name" value="TM_PBP2"/>
    <property type="match status" value="1"/>
</dbReference>
<feature type="transmembrane region" description="Helical" evidence="11">
    <location>
        <begin position="99"/>
        <end position="121"/>
    </location>
</feature>
<organism evidence="13">
    <name type="scientific">Candidatus Kentrum sp. DK</name>
    <dbReference type="NCBI Taxonomy" id="2126562"/>
    <lineage>
        <taxon>Bacteria</taxon>
        <taxon>Pseudomonadati</taxon>
        <taxon>Pseudomonadota</taxon>
        <taxon>Gammaproteobacteria</taxon>
        <taxon>Candidatus Kentrum</taxon>
    </lineage>
</organism>
<name>A0A450SU82_9GAMM</name>
<comment type="similarity">
    <text evidence="10">Belongs to the binding-protein-dependent transport system permease family. OppBC subfamily.</text>
</comment>
<dbReference type="InterPro" id="IPR050045">
    <property type="entry name" value="Opp2B"/>
</dbReference>
<keyword evidence="5 11" id="KW-0812">Transmembrane</keyword>
<dbReference type="NCBIfam" id="NF045470">
    <property type="entry name" value="Opp2B"/>
    <property type="match status" value="1"/>
</dbReference>
<dbReference type="GO" id="GO:0005886">
    <property type="term" value="C:plasma membrane"/>
    <property type="evidence" value="ECO:0007669"/>
    <property type="project" value="UniProtKB-SubCell"/>
</dbReference>
<evidence type="ECO:0000256" key="6">
    <source>
        <dbReference type="ARBA" id="ARBA00022989"/>
    </source>
</evidence>
<accession>A0A450SU82</accession>
<dbReference type="InterPro" id="IPR000515">
    <property type="entry name" value="MetI-like"/>
</dbReference>
<keyword evidence="7" id="KW-0406">Ion transport</keyword>
<keyword evidence="2 11" id="KW-0813">Transport</keyword>
<feature type="transmembrane region" description="Helical" evidence="11">
    <location>
        <begin position="228"/>
        <end position="254"/>
    </location>
</feature>
<evidence type="ECO:0000256" key="11">
    <source>
        <dbReference type="RuleBase" id="RU363032"/>
    </source>
</evidence>
<dbReference type="GO" id="GO:0015099">
    <property type="term" value="F:nickel cation transmembrane transporter activity"/>
    <property type="evidence" value="ECO:0007669"/>
    <property type="project" value="InterPro"/>
</dbReference>
<dbReference type="PROSITE" id="PS50928">
    <property type="entry name" value="ABC_TM1"/>
    <property type="match status" value="1"/>
</dbReference>
<keyword evidence="9 11" id="KW-0472">Membrane</keyword>
<dbReference type="AlphaFoldDB" id="A0A450SU82"/>
<evidence type="ECO:0000256" key="9">
    <source>
        <dbReference type="ARBA" id="ARBA00023136"/>
    </source>
</evidence>
<evidence type="ECO:0000256" key="4">
    <source>
        <dbReference type="ARBA" id="ARBA00022596"/>
    </source>
</evidence>
<gene>
    <name evidence="13" type="ORF">BECKDK2373B_GA0170837_106712</name>
</gene>
<feature type="domain" description="ABC transmembrane type-1" evidence="12">
    <location>
        <begin position="95"/>
        <end position="297"/>
    </location>
</feature>
<evidence type="ECO:0000256" key="8">
    <source>
        <dbReference type="ARBA" id="ARBA00023112"/>
    </source>
</evidence>
<feature type="transmembrane region" description="Helical" evidence="11">
    <location>
        <begin position="170"/>
        <end position="190"/>
    </location>
</feature>
<evidence type="ECO:0000256" key="1">
    <source>
        <dbReference type="ARBA" id="ARBA00004651"/>
    </source>
</evidence>
<evidence type="ECO:0000256" key="7">
    <source>
        <dbReference type="ARBA" id="ARBA00023065"/>
    </source>
</evidence>
<comment type="subcellular location">
    <subcellularLocation>
        <location evidence="1 11">Cell membrane</location>
        <topology evidence="1 11">Multi-pass membrane protein</topology>
    </subcellularLocation>
</comment>
<sequence length="310" mass="32697">MLGFLFSRLLSAAIVVLGVVCLVFLLIHLVPGDPVEVMLGESARPAEREALRAALGLDRPLGVQLARYLEGLVRLDLGNSLHARRPVSEILAERIPATALLALAALFVAMVIALPLGAVAAMRKDSFWDRLAMGFSMLGISVPNFVMGPVLILVFSVGLGWFPVSGREAGTLSLVLPAVTLGTALAALLARMVRAALLEVVGEDFMRTARAKGLSEYRVVVRHALPNAALPIVTVLGLQLGALLGGAVITETVFSWPGVGQLLIEAIGQRDYPVLQGCVLVIALCYVAINTLTDLLYGGLDPRIRLGGGG</sequence>
<keyword evidence="8" id="KW-0921">Nickel transport</keyword>
<dbReference type="Pfam" id="PF00528">
    <property type="entry name" value="BPD_transp_1"/>
    <property type="match status" value="1"/>
</dbReference>
<keyword evidence="6 11" id="KW-1133">Transmembrane helix</keyword>
<dbReference type="SUPFAM" id="SSF161098">
    <property type="entry name" value="MetI-like"/>
    <property type="match status" value="1"/>
</dbReference>
<dbReference type="PANTHER" id="PTHR43163:SF6">
    <property type="entry name" value="DIPEPTIDE TRANSPORT SYSTEM PERMEASE PROTEIN DPPB-RELATED"/>
    <property type="match status" value="1"/>
</dbReference>
<dbReference type="InterPro" id="IPR035906">
    <property type="entry name" value="MetI-like_sf"/>
</dbReference>
<keyword evidence="3" id="KW-1003">Cell membrane</keyword>